<evidence type="ECO:0000256" key="1">
    <source>
        <dbReference type="ARBA" id="ARBA00009617"/>
    </source>
</evidence>
<feature type="transmembrane region" description="Helical" evidence="3">
    <location>
        <begin position="218"/>
        <end position="240"/>
    </location>
</feature>
<evidence type="ECO:0008006" key="6">
    <source>
        <dbReference type="Google" id="ProtNLM"/>
    </source>
</evidence>
<feature type="transmembrane region" description="Helical" evidence="3">
    <location>
        <begin position="370"/>
        <end position="388"/>
    </location>
</feature>
<feature type="transmembrane region" description="Helical" evidence="3">
    <location>
        <begin position="342"/>
        <end position="363"/>
    </location>
</feature>
<dbReference type="RefSeq" id="WP_136082713.1">
    <property type="nucleotide sequence ID" value="NZ_CAAHFG010000004.1"/>
</dbReference>
<feature type="transmembrane region" description="Helical" evidence="3">
    <location>
        <begin position="87"/>
        <end position="106"/>
    </location>
</feature>
<evidence type="ECO:0000313" key="5">
    <source>
        <dbReference type="Proteomes" id="UP000366872"/>
    </source>
</evidence>
<name>A0A6C2UCX2_PONDE</name>
<dbReference type="AlphaFoldDB" id="A0A6C2UCX2"/>
<dbReference type="GO" id="GO:0015293">
    <property type="term" value="F:symporter activity"/>
    <property type="evidence" value="ECO:0007669"/>
    <property type="project" value="InterPro"/>
</dbReference>
<feature type="transmembrane region" description="Helical" evidence="3">
    <location>
        <begin position="442"/>
        <end position="467"/>
    </location>
</feature>
<dbReference type="InterPro" id="IPR039672">
    <property type="entry name" value="MFS_2"/>
</dbReference>
<proteinExistence type="inferred from homology"/>
<evidence type="ECO:0000313" key="4">
    <source>
        <dbReference type="EMBL" id="VGO17224.1"/>
    </source>
</evidence>
<reference evidence="4 5" key="1">
    <citation type="submission" date="2019-04" db="EMBL/GenBank/DDBJ databases">
        <authorList>
            <person name="Van Vliet M D."/>
        </authorList>
    </citation>
    <scope>NUCLEOTIDE SEQUENCE [LARGE SCALE GENOMIC DNA]</scope>
    <source>
        <strain evidence="4 5">F1</strain>
    </source>
</reference>
<feature type="compositionally biased region" description="Basic and acidic residues" evidence="2">
    <location>
        <begin position="133"/>
        <end position="143"/>
    </location>
</feature>
<dbReference type="InterPro" id="IPR036259">
    <property type="entry name" value="MFS_trans_sf"/>
</dbReference>
<dbReference type="Proteomes" id="UP000366872">
    <property type="component" value="Unassembled WGS sequence"/>
</dbReference>
<gene>
    <name evidence="4" type="ORF">PDESU_05820</name>
</gene>
<dbReference type="PANTHER" id="PTHR11328:SF24">
    <property type="entry name" value="MAJOR FACILITATOR SUPERFAMILY (MFS) PROFILE DOMAIN-CONTAINING PROTEIN"/>
    <property type="match status" value="1"/>
</dbReference>
<feature type="transmembrane region" description="Helical" evidence="3">
    <location>
        <begin position="246"/>
        <end position="265"/>
    </location>
</feature>
<feature type="transmembrane region" description="Helical" evidence="3">
    <location>
        <begin position="479"/>
        <end position="502"/>
    </location>
</feature>
<feature type="transmembrane region" description="Helical" evidence="3">
    <location>
        <begin position="173"/>
        <end position="198"/>
    </location>
</feature>
<feature type="transmembrane region" description="Helical" evidence="3">
    <location>
        <begin position="400"/>
        <end position="421"/>
    </location>
</feature>
<keyword evidence="3" id="KW-0472">Membrane</keyword>
<dbReference type="GO" id="GO:0005886">
    <property type="term" value="C:plasma membrane"/>
    <property type="evidence" value="ECO:0007669"/>
    <property type="project" value="TreeGrafter"/>
</dbReference>
<dbReference type="Pfam" id="PF13347">
    <property type="entry name" value="MFS_2"/>
    <property type="match status" value="2"/>
</dbReference>
<keyword evidence="5" id="KW-1185">Reference proteome</keyword>
<dbReference type="GO" id="GO:0008643">
    <property type="term" value="P:carbohydrate transport"/>
    <property type="evidence" value="ECO:0007669"/>
    <property type="project" value="InterPro"/>
</dbReference>
<feature type="transmembrane region" description="Helical" evidence="3">
    <location>
        <begin position="304"/>
        <end position="330"/>
    </location>
</feature>
<comment type="similarity">
    <text evidence="1">Belongs to the sodium:galactoside symporter (TC 2.A.2) family.</text>
</comment>
<dbReference type="SUPFAM" id="SSF103473">
    <property type="entry name" value="MFS general substrate transporter"/>
    <property type="match status" value="1"/>
</dbReference>
<protein>
    <recommendedName>
        <fullName evidence="6">Symporter YjmB</fullName>
    </recommendedName>
</protein>
<evidence type="ECO:0000256" key="3">
    <source>
        <dbReference type="SAM" id="Phobius"/>
    </source>
</evidence>
<dbReference type="EMBL" id="CAAHFG010000004">
    <property type="protein sequence ID" value="VGO17224.1"/>
    <property type="molecule type" value="Genomic_DNA"/>
</dbReference>
<dbReference type="Gene3D" id="1.20.1250.20">
    <property type="entry name" value="MFS general substrate transporter like domains"/>
    <property type="match status" value="2"/>
</dbReference>
<feature type="transmembrane region" description="Helical" evidence="3">
    <location>
        <begin position="33"/>
        <end position="58"/>
    </location>
</feature>
<keyword evidence="3" id="KW-0812">Transmembrane</keyword>
<keyword evidence="3" id="KW-1133">Transmembrane helix</keyword>
<accession>A0A6C2UCX2</accession>
<dbReference type="PANTHER" id="PTHR11328">
    <property type="entry name" value="MAJOR FACILITATOR SUPERFAMILY DOMAIN-CONTAINING PROTEIN"/>
    <property type="match status" value="1"/>
</dbReference>
<evidence type="ECO:0000256" key="2">
    <source>
        <dbReference type="SAM" id="MobiDB-lite"/>
    </source>
</evidence>
<sequence length="529" mass="58019">MTEETKIEQQDAPRKEVICYGVGGLGNQLCMNFFYIVSPILIIALHINPLLVGLIIALKTLWDGVTDPVMAYISDNAKSKRGRRRPFILGGGLSMSVIFMLIWLFLPTGDIQIEPNEKPEPVIEQVAAEQPVETEKPAAEKPAPKQAGRKSVWTKTAEGFGAFGESTEAERTVILYMIFATLLLATAQTVFSVPYYALGIELSPSYHGRTQVVAWRAAFQQIAGLINPWILPFCMLPFFANAIRGITAFSMIAAGIMALTTVLLFRFSKERTHAAPPKRTDANHIGIFKSIGLTLRNVHFLKILVLYLIFQFSIGIFMQLGIFLNIYYVFDGDKLGGAAMTGKIGTLGWALGFAAIPLITWMCKKVGKHNALRAAIVLMIIGSALKWYAINPDHPEYQYILPFFFSLGISSVYTVLSTLMADVTDVDELATGTRREGMFGAVMAFMMKGMGSLQFIAAGAVLVATGFNAEAGTAQADGVFLWMRILYSIVPAVMLSTALLVLHNYPLTAARMQEIKAELAKRKTEGTAS</sequence>
<organism evidence="4 5">
    <name type="scientific">Pontiella desulfatans</name>
    <dbReference type="NCBI Taxonomy" id="2750659"/>
    <lineage>
        <taxon>Bacteria</taxon>
        <taxon>Pseudomonadati</taxon>
        <taxon>Kiritimatiellota</taxon>
        <taxon>Kiritimatiellia</taxon>
        <taxon>Kiritimatiellales</taxon>
        <taxon>Pontiellaceae</taxon>
        <taxon>Pontiella</taxon>
    </lineage>
</organism>
<feature type="region of interest" description="Disordered" evidence="2">
    <location>
        <begin position="129"/>
        <end position="150"/>
    </location>
</feature>